<dbReference type="InterPro" id="IPR049331">
    <property type="entry name" value="Top1B_N_bact"/>
</dbReference>
<reference evidence="9 10" key="1">
    <citation type="submission" date="2018-02" db="EMBL/GenBank/DDBJ databases">
        <title>Genome sequencing of Solimonas sp. HR-BB.</title>
        <authorList>
            <person name="Lee Y."/>
            <person name="Jeon C.O."/>
        </authorList>
    </citation>
    <scope>NUCLEOTIDE SEQUENCE [LARGE SCALE GENOMIC DNA]</scope>
    <source>
        <strain evidence="9 10">HR-BB</strain>
    </source>
</reference>
<keyword evidence="6 9" id="KW-0413">Isomerase</keyword>
<keyword evidence="5" id="KW-0238">DNA-binding</keyword>
<evidence type="ECO:0000313" key="9">
    <source>
        <dbReference type="EMBL" id="PPE74237.1"/>
    </source>
</evidence>
<comment type="caution">
    <text evidence="9">The sequence shown here is derived from an EMBL/GenBank/DDBJ whole genome shotgun (WGS) entry which is preliminary data.</text>
</comment>
<dbReference type="InterPro" id="IPR013500">
    <property type="entry name" value="TopoI_cat_euk"/>
</dbReference>
<dbReference type="EC" id="5.6.2.1" evidence="3"/>
<evidence type="ECO:0000256" key="4">
    <source>
        <dbReference type="ARBA" id="ARBA00023029"/>
    </source>
</evidence>
<evidence type="ECO:0000256" key="2">
    <source>
        <dbReference type="ARBA" id="ARBA00006645"/>
    </source>
</evidence>
<keyword evidence="4" id="KW-0799">Topoisomerase</keyword>
<comment type="catalytic activity">
    <reaction evidence="1">
        <text>ATP-independent breakage of single-stranded DNA, followed by passage and rejoining.</text>
        <dbReference type="EC" id="5.6.2.1"/>
    </reaction>
</comment>
<dbReference type="GO" id="GO:0003677">
    <property type="term" value="F:DNA binding"/>
    <property type="evidence" value="ECO:0007669"/>
    <property type="project" value="UniProtKB-KW"/>
</dbReference>
<protein>
    <recommendedName>
        <fullName evidence="3">DNA topoisomerase</fullName>
        <ecNumber evidence="3">5.6.2.1</ecNumber>
    </recommendedName>
</protein>
<keyword evidence="10" id="KW-1185">Reference proteome</keyword>
<dbReference type="Gene3D" id="1.10.132.120">
    <property type="match status" value="1"/>
</dbReference>
<comment type="similarity">
    <text evidence="2">Belongs to the type IB topoisomerase family.</text>
</comment>
<evidence type="ECO:0000256" key="6">
    <source>
        <dbReference type="ARBA" id="ARBA00023235"/>
    </source>
</evidence>
<dbReference type="GO" id="GO:0006265">
    <property type="term" value="P:DNA topological change"/>
    <property type="evidence" value="ECO:0007669"/>
    <property type="project" value="InterPro"/>
</dbReference>
<evidence type="ECO:0000256" key="3">
    <source>
        <dbReference type="ARBA" id="ARBA00012891"/>
    </source>
</evidence>
<dbReference type="InterPro" id="IPR001631">
    <property type="entry name" value="TopoI"/>
</dbReference>
<dbReference type="Pfam" id="PF21338">
    <property type="entry name" value="Top1B_N_bact"/>
    <property type="match status" value="1"/>
</dbReference>
<evidence type="ECO:0000259" key="8">
    <source>
        <dbReference type="Pfam" id="PF21338"/>
    </source>
</evidence>
<dbReference type="AlphaFoldDB" id="A0A2S5TH21"/>
<organism evidence="9 10">
    <name type="scientific">Solimonas fluminis</name>
    <dbReference type="NCBI Taxonomy" id="2086571"/>
    <lineage>
        <taxon>Bacteria</taxon>
        <taxon>Pseudomonadati</taxon>
        <taxon>Pseudomonadota</taxon>
        <taxon>Gammaproteobacteria</taxon>
        <taxon>Nevskiales</taxon>
        <taxon>Nevskiaceae</taxon>
        <taxon>Solimonas</taxon>
    </lineage>
</organism>
<dbReference type="InterPro" id="IPR035447">
    <property type="entry name" value="DNA_topo_I_N_sf"/>
</dbReference>
<dbReference type="Pfam" id="PF01028">
    <property type="entry name" value="Topoisom_I"/>
    <property type="match status" value="1"/>
</dbReference>
<dbReference type="Gene3D" id="3.30.66.10">
    <property type="entry name" value="DNA topoisomerase I domain"/>
    <property type="match status" value="1"/>
</dbReference>
<evidence type="ECO:0000256" key="5">
    <source>
        <dbReference type="ARBA" id="ARBA00023125"/>
    </source>
</evidence>
<feature type="domain" description="DNA topoisomerase IB N-terminal" evidence="8">
    <location>
        <begin position="36"/>
        <end position="84"/>
    </location>
</feature>
<dbReference type="InterPro" id="IPR014711">
    <property type="entry name" value="TopoI_cat_a-hlx-sub_euk"/>
</dbReference>
<name>A0A2S5TH21_9GAMM</name>
<dbReference type="SUPFAM" id="SSF55869">
    <property type="entry name" value="DNA topoisomerase I domain"/>
    <property type="match status" value="1"/>
</dbReference>
<gene>
    <name evidence="9" type="ORF">C3942_09415</name>
</gene>
<dbReference type="CDD" id="cd00659">
    <property type="entry name" value="Topo_IB_C"/>
    <property type="match status" value="1"/>
</dbReference>
<dbReference type="PRINTS" id="PR00416">
    <property type="entry name" value="EUTPISMRASEI"/>
</dbReference>
<proteinExistence type="inferred from homology"/>
<dbReference type="EMBL" id="PSNW01000004">
    <property type="protein sequence ID" value="PPE74237.1"/>
    <property type="molecule type" value="Genomic_DNA"/>
</dbReference>
<dbReference type="GO" id="GO:0003917">
    <property type="term" value="F:DNA topoisomerase type I (single strand cut, ATP-independent) activity"/>
    <property type="evidence" value="ECO:0007669"/>
    <property type="project" value="UniProtKB-EC"/>
</dbReference>
<dbReference type="SUPFAM" id="SSF56349">
    <property type="entry name" value="DNA breaking-rejoining enzymes"/>
    <property type="match status" value="1"/>
</dbReference>
<sequence>MPRTPLTPEQLAARAAGLRYVDDAGPGIRRRRLRGGFAYDGPDGRRVRDAATLERIRRLAVPPAYTDVWICADAAGHLQASGRDARGRKQYRYHPDWRAVRDADKYGRLLQFGQGLPRLRRRIAADLRRPGLPREKVLAAVLRLMEKTLIRVGNVEYARSNGSYGLTTLRNRHVEVSGPRIRFEFRGKSGVRHASSIEDPRLARLLRRCMELPGQELFQYVDEAGERRPVGSADVNSYLRQIAGSEFTAKDYRTWAGSVLALETLRAEAGPPTRARLADMFRQVAKRLGNTPAVCRKCYVHPAVISSYLEGGLPSPPPGRRPVGEAALLALLRRRRRSRNPV</sequence>
<dbReference type="RefSeq" id="WP_104230125.1">
    <property type="nucleotide sequence ID" value="NZ_PSNW01000004.1"/>
</dbReference>
<accession>A0A2S5TH21</accession>
<feature type="domain" description="DNA topoisomerase I catalytic core eukaryotic-type" evidence="7">
    <location>
        <begin position="97"/>
        <end position="305"/>
    </location>
</feature>
<evidence type="ECO:0000313" key="10">
    <source>
        <dbReference type="Proteomes" id="UP000238220"/>
    </source>
</evidence>
<dbReference type="PROSITE" id="PS52038">
    <property type="entry name" value="TOPO_IB_2"/>
    <property type="match status" value="1"/>
</dbReference>
<dbReference type="Gene3D" id="3.90.15.10">
    <property type="entry name" value="Topoisomerase I, Chain A, domain 3"/>
    <property type="match status" value="1"/>
</dbReference>
<evidence type="ECO:0000259" key="7">
    <source>
        <dbReference type="Pfam" id="PF01028"/>
    </source>
</evidence>
<evidence type="ECO:0000256" key="1">
    <source>
        <dbReference type="ARBA" id="ARBA00000213"/>
    </source>
</evidence>
<dbReference type="OrthoDB" id="9778962at2"/>
<dbReference type="Proteomes" id="UP000238220">
    <property type="component" value="Unassembled WGS sequence"/>
</dbReference>
<dbReference type="InterPro" id="IPR011010">
    <property type="entry name" value="DNA_brk_join_enz"/>
</dbReference>